<evidence type="ECO:0000313" key="2">
    <source>
        <dbReference type="EMBL" id="CAD9424070.1"/>
    </source>
</evidence>
<sequence length="302" mass="33962">MTAPTASACAQPRVHNMANVQGQKFRSSGLRFAEVVNATSIVFDSDGQTALRHVPDREPPEALLLPAVTKSDSSKHVKSAAHLLALASRQSPTPAVAVSIDWGEARLWSLDWLPPHYGHMWGFMYAFWQSFVAPRMRHAPPPPWVTIVLPAGPHVGWEVTDRSAGRRAFLEVEKLWSTNATRLRIERAPWVPICLRRCCWSDGARADSSDASLTFLLQHFPSHDLAYDRWPQFREDAWRSVGWPPPTQSSATGKLVWMVAASGSNRRIVRRELEVIQAVREMLAVERPTWRFVMLDRSVSTA</sequence>
<protein>
    <submittedName>
        <fullName evidence="2">Uncharacterized protein</fullName>
    </submittedName>
</protein>
<gene>
    <name evidence="1" type="ORF">CBRE1094_LOCUS8446</name>
    <name evidence="2" type="ORF">CBRE1094_LOCUS8447</name>
</gene>
<dbReference type="AlphaFoldDB" id="A0A6U7D9M3"/>
<organism evidence="2">
    <name type="scientific">Haptolina brevifila</name>
    <dbReference type="NCBI Taxonomy" id="156173"/>
    <lineage>
        <taxon>Eukaryota</taxon>
        <taxon>Haptista</taxon>
        <taxon>Haptophyta</taxon>
        <taxon>Prymnesiophyceae</taxon>
        <taxon>Prymnesiales</taxon>
        <taxon>Prymnesiaceae</taxon>
        <taxon>Haptolina</taxon>
    </lineage>
</organism>
<name>A0A6U7D9M3_9EUKA</name>
<dbReference type="EMBL" id="HBGU01015736">
    <property type="protein sequence ID" value="CAD9424070.1"/>
    <property type="molecule type" value="Transcribed_RNA"/>
</dbReference>
<evidence type="ECO:0000313" key="1">
    <source>
        <dbReference type="EMBL" id="CAD9424067.1"/>
    </source>
</evidence>
<proteinExistence type="predicted"/>
<dbReference type="EMBL" id="HBGU01015735">
    <property type="protein sequence ID" value="CAD9424067.1"/>
    <property type="molecule type" value="Transcribed_RNA"/>
</dbReference>
<accession>A0A6U7D9M3</accession>
<reference evidence="2" key="1">
    <citation type="submission" date="2021-01" db="EMBL/GenBank/DDBJ databases">
        <authorList>
            <person name="Corre E."/>
            <person name="Pelletier E."/>
            <person name="Niang G."/>
            <person name="Scheremetjew M."/>
            <person name="Finn R."/>
            <person name="Kale V."/>
            <person name="Holt S."/>
            <person name="Cochrane G."/>
            <person name="Meng A."/>
            <person name="Brown T."/>
            <person name="Cohen L."/>
        </authorList>
    </citation>
    <scope>NUCLEOTIDE SEQUENCE</scope>
    <source>
        <strain evidence="2">UTEX LB 985</strain>
    </source>
</reference>